<evidence type="ECO:0000313" key="3">
    <source>
        <dbReference type="Proteomes" id="UP000032633"/>
    </source>
</evidence>
<proteinExistence type="predicted"/>
<feature type="signal peptide" evidence="1">
    <location>
        <begin position="1"/>
        <end position="24"/>
    </location>
</feature>
<evidence type="ECO:0008006" key="4">
    <source>
        <dbReference type="Google" id="ProtNLM"/>
    </source>
</evidence>
<evidence type="ECO:0000313" key="2">
    <source>
        <dbReference type="EMBL" id="AJY77025.1"/>
    </source>
</evidence>
<dbReference type="PATRIC" id="fig|1126833.4.peg.5241"/>
<keyword evidence="1" id="KW-0732">Signal</keyword>
<dbReference type="RefSeq" id="WP_045672450.1">
    <property type="nucleotide sequence ID" value="NZ_CP011058.1"/>
</dbReference>
<name>A0A0D5NPC0_9BACL</name>
<gene>
    <name evidence="2" type="ORF">VN24_23835</name>
</gene>
<organism evidence="2 3">
    <name type="scientific">Paenibacillus beijingensis</name>
    <dbReference type="NCBI Taxonomy" id="1126833"/>
    <lineage>
        <taxon>Bacteria</taxon>
        <taxon>Bacillati</taxon>
        <taxon>Bacillota</taxon>
        <taxon>Bacilli</taxon>
        <taxon>Bacillales</taxon>
        <taxon>Paenibacillaceae</taxon>
        <taxon>Paenibacillus</taxon>
    </lineage>
</organism>
<dbReference type="AlphaFoldDB" id="A0A0D5NPC0"/>
<evidence type="ECO:0000256" key="1">
    <source>
        <dbReference type="SAM" id="SignalP"/>
    </source>
</evidence>
<feature type="chain" id="PRO_5002296737" description="DUF4822 domain-containing protein" evidence="1">
    <location>
        <begin position="25"/>
        <end position="170"/>
    </location>
</feature>
<sequence length="170" mass="18932">MKKTAFSMVTIASVLFYFITTANAVGGDYTPVPKSADTQSAYINKLYEQGGKWYITVDPIEWYEGEAANKVFAEQEPDSGLDEAPDGYYIINGSEETATFEVNAGADVQMQIFDHDGNPEDAQINWNEQITLSKLAELLTTEDILSVSDYPYHVTIHDGKVTKIVQQYIP</sequence>
<dbReference type="HOGENOM" id="CLU_124423_0_0_9"/>
<dbReference type="KEGG" id="pbj:VN24_23835"/>
<reference evidence="2 3" key="1">
    <citation type="journal article" date="2015" name="J. Biotechnol.">
        <title>Complete genome sequence of Paenibacillus beijingensis 7188(T) (=DSM 24997(T)), a novel rhizobacterium from jujube garden soil.</title>
        <authorList>
            <person name="Kwak Y."/>
            <person name="Shin J.H."/>
        </authorList>
    </citation>
    <scope>NUCLEOTIDE SEQUENCE [LARGE SCALE GENOMIC DNA]</scope>
    <source>
        <strain evidence="2 3">DSM 24997</strain>
    </source>
</reference>
<accession>A0A0D5NPC0</accession>
<dbReference type="Proteomes" id="UP000032633">
    <property type="component" value="Chromosome"/>
</dbReference>
<protein>
    <recommendedName>
        <fullName evidence="4">DUF4822 domain-containing protein</fullName>
    </recommendedName>
</protein>
<dbReference type="EMBL" id="CP011058">
    <property type="protein sequence ID" value="AJY77025.1"/>
    <property type="molecule type" value="Genomic_DNA"/>
</dbReference>
<reference evidence="3" key="2">
    <citation type="submission" date="2015-03" db="EMBL/GenBank/DDBJ databases">
        <title>Genome sequence of Paenibacillus beijingensis strain DSM 24997T.</title>
        <authorList>
            <person name="Kwak Y."/>
            <person name="Shin J.-H."/>
        </authorList>
    </citation>
    <scope>NUCLEOTIDE SEQUENCE [LARGE SCALE GENOMIC DNA]</scope>
    <source>
        <strain evidence="3">DSM 24997</strain>
    </source>
</reference>
<keyword evidence="3" id="KW-1185">Reference proteome</keyword>